<dbReference type="InterPro" id="IPR011009">
    <property type="entry name" value="Kinase-like_dom_sf"/>
</dbReference>
<dbReference type="OrthoDB" id="1668230at2759"/>
<accession>A0A135SJH6</accession>
<gene>
    <name evidence="2" type="ORF">CSAL01_13381</name>
</gene>
<comment type="caution">
    <text evidence="2">The sequence shown here is derived from an EMBL/GenBank/DDBJ whole genome shotgun (WGS) entry which is preliminary data.</text>
</comment>
<dbReference type="EMBL" id="JFFI01002372">
    <property type="protein sequence ID" value="KXH36078.1"/>
    <property type="molecule type" value="Genomic_DNA"/>
</dbReference>
<dbReference type="SMART" id="SM00220">
    <property type="entry name" value="S_TKc"/>
    <property type="match status" value="1"/>
</dbReference>
<dbReference type="SUPFAM" id="SSF56112">
    <property type="entry name" value="Protein kinase-like (PK-like)"/>
    <property type="match status" value="1"/>
</dbReference>
<dbReference type="AlphaFoldDB" id="A0A135SJH6"/>
<dbReference type="GO" id="GO:0004674">
    <property type="term" value="F:protein serine/threonine kinase activity"/>
    <property type="evidence" value="ECO:0007669"/>
    <property type="project" value="TreeGrafter"/>
</dbReference>
<evidence type="ECO:0000313" key="2">
    <source>
        <dbReference type="EMBL" id="KXH36078.1"/>
    </source>
</evidence>
<sequence length="172" mass="19287">MLSKNSLVFKAQHSRVVEVTAVKVLRTPSYRVDLGTPDQSASKIARICEMWLKEFKNHSKLFQHAAIVRLYDADARLLSFYMEHVAAPNLSSYRLPCGNRTLVADEAVPILVDMSTAIAYVHSQGIVHNDVKPANSLFERIRSDVLIDLDLSSELKDTIIHVGGSPWYIPPE</sequence>
<dbReference type="PANTHER" id="PTHR24359">
    <property type="entry name" value="SERINE/THREONINE-PROTEIN KINASE SBK1"/>
    <property type="match status" value="1"/>
</dbReference>
<name>A0A135SJH6_9PEZI</name>
<proteinExistence type="predicted"/>
<dbReference type="PROSITE" id="PS50011">
    <property type="entry name" value="PROTEIN_KINASE_DOM"/>
    <property type="match status" value="1"/>
</dbReference>
<dbReference type="Pfam" id="PF00069">
    <property type="entry name" value="Pkinase"/>
    <property type="match status" value="1"/>
</dbReference>
<protein>
    <recommendedName>
        <fullName evidence="1">Protein kinase domain-containing protein</fullName>
    </recommendedName>
</protein>
<organism evidence="2 3">
    <name type="scientific">Colletotrichum salicis</name>
    <dbReference type="NCBI Taxonomy" id="1209931"/>
    <lineage>
        <taxon>Eukaryota</taxon>
        <taxon>Fungi</taxon>
        <taxon>Dikarya</taxon>
        <taxon>Ascomycota</taxon>
        <taxon>Pezizomycotina</taxon>
        <taxon>Sordariomycetes</taxon>
        <taxon>Hypocreomycetidae</taxon>
        <taxon>Glomerellales</taxon>
        <taxon>Glomerellaceae</taxon>
        <taxon>Colletotrichum</taxon>
        <taxon>Colletotrichum acutatum species complex</taxon>
    </lineage>
</organism>
<keyword evidence="3" id="KW-1185">Reference proteome</keyword>
<evidence type="ECO:0000259" key="1">
    <source>
        <dbReference type="PROSITE" id="PS50011"/>
    </source>
</evidence>
<feature type="domain" description="Protein kinase" evidence="1">
    <location>
        <begin position="1"/>
        <end position="172"/>
    </location>
</feature>
<evidence type="ECO:0000313" key="3">
    <source>
        <dbReference type="Proteomes" id="UP000070121"/>
    </source>
</evidence>
<dbReference type="PANTHER" id="PTHR24359:SF1">
    <property type="entry name" value="INHIBITOR OF NUCLEAR FACTOR KAPPA-B KINASE EPSILON SUBUNIT HOMOLOG 1-RELATED"/>
    <property type="match status" value="1"/>
</dbReference>
<dbReference type="Proteomes" id="UP000070121">
    <property type="component" value="Unassembled WGS sequence"/>
</dbReference>
<dbReference type="GO" id="GO:0005524">
    <property type="term" value="F:ATP binding"/>
    <property type="evidence" value="ECO:0007669"/>
    <property type="project" value="InterPro"/>
</dbReference>
<dbReference type="STRING" id="1209931.A0A135SJH6"/>
<dbReference type="InterPro" id="IPR000719">
    <property type="entry name" value="Prot_kinase_dom"/>
</dbReference>
<dbReference type="Gene3D" id="1.10.510.10">
    <property type="entry name" value="Transferase(Phosphotransferase) domain 1"/>
    <property type="match status" value="1"/>
</dbReference>
<reference evidence="2 3" key="1">
    <citation type="submission" date="2014-02" db="EMBL/GenBank/DDBJ databases">
        <title>The genome sequence of Colletotrichum salicis CBS 607.94.</title>
        <authorList>
            <person name="Baroncelli R."/>
            <person name="Thon M.R."/>
        </authorList>
    </citation>
    <scope>NUCLEOTIDE SEQUENCE [LARGE SCALE GENOMIC DNA]</scope>
    <source>
        <strain evidence="2 3">CBS 607.94</strain>
    </source>
</reference>